<organism evidence="1 2">
    <name type="scientific">Arundinibacter roseus</name>
    <dbReference type="NCBI Taxonomy" id="2070510"/>
    <lineage>
        <taxon>Bacteria</taxon>
        <taxon>Pseudomonadati</taxon>
        <taxon>Bacteroidota</taxon>
        <taxon>Cytophagia</taxon>
        <taxon>Cytophagales</taxon>
        <taxon>Spirosomataceae</taxon>
        <taxon>Arundinibacter</taxon>
    </lineage>
</organism>
<sequence>MIRAIQNSRFVRGLWGFLCLYMLNCSIDTPISPTDYPSNHLGFNEQESVMEVILEHILGFDTAVPDYDSDDSEKETPQKKSFSIPVFFIPILSLLFKSEQILKKSEFSWFLINQPRNPFFEIHSPPPDFCLV</sequence>
<evidence type="ECO:0000313" key="2">
    <source>
        <dbReference type="Proteomes" id="UP000295706"/>
    </source>
</evidence>
<accession>A0A4V2X908</accession>
<gene>
    <name evidence="1" type="ORF">EZE20_18895</name>
</gene>
<name>A0A4V2X908_9BACT</name>
<dbReference type="OrthoDB" id="827641at2"/>
<dbReference type="EMBL" id="SMJU01000013">
    <property type="protein sequence ID" value="TDB61815.1"/>
    <property type="molecule type" value="Genomic_DNA"/>
</dbReference>
<dbReference type="Proteomes" id="UP000295706">
    <property type="component" value="Unassembled WGS sequence"/>
</dbReference>
<keyword evidence="2" id="KW-1185">Reference proteome</keyword>
<proteinExistence type="predicted"/>
<reference evidence="1 2" key="1">
    <citation type="submission" date="2019-02" db="EMBL/GenBank/DDBJ databases">
        <title>Arundinibacter roseus gen. nov., sp. nov., a new member of the family Cytophagaceae.</title>
        <authorList>
            <person name="Szuroczki S."/>
            <person name="Khayer B."/>
            <person name="Sproer C."/>
            <person name="Toumi M."/>
            <person name="Szabo A."/>
            <person name="Felfoldi T."/>
            <person name="Schumann P."/>
            <person name="Toth E."/>
        </authorList>
    </citation>
    <scope>NUCLEOTIDE SEQUENCE [LARGE SCALE GENOMIC DNA]</scope>
    <source>
        <strain evidence="1 2">DMA-k-7a</strain>
    </source>
</reference>
<dbReference type="RefSeq" id="WP_132120603.1">
    <property type="nucleotide sequence ID" value="NZ_SMJU01000013.1"/>
</dbReference>
<protein>
    <submittedName>
        <fullName evidence="1">Uncharacterized protein</fullName>
    </submittedName>
</protein>
<comment type="caution">
    <text evidence="1">The sequence shown here is derived from an EMBL/GenBank/DDBJ whole genome shotgun (WGS) entry which is preliminary data.</text>
</comment>
<evidence type="ECO:0000313" key="1">
    <source>
        <dbReference type="EMBL" id="TDB61815.1"/>
    </source>
</evidence>
<dbReference type="AlphaFoldDB" id="A0A4V2X908"/>